<evidence type="ECO:0000313" key="12">
    <source>
        <dbReference type="Proteomes" id="UP001374579"/>
    </source>
</evidence>
<evidence type="ECO:0000256" key="1">
    <source>
        <dbReference type="ARBA" id="ARBA00004123"/>
    </source>
</evidence>
<evidence type="ECO:0000256" key="2">
    <source>
        <dbReference type="ARBA" id="ARBA00010341"/>
    </source>
</evidence>
<feature type="compositionally biased region" description="Gly residues" evidence="9">
    <location>
        <begin position="168"/>
        <end position="177"/>
    </location>
</feature>
<dbReference type="CDD" id="cd00086">
    <property type="entry name" value="homeodomain"/>
    <property type="match status" value="1"/>
</dbReference>
<evidence type="ECO:0000256" key="7">
    <source>
        <dbReference type="PROSITE-ProRule" id="PRU00108"/>
    </source>
</evidence>
<dbReference type="GO" id="GO:0000981">
    <property type="term" value="F:DNA-binding transcription factor activity, RNA polymerase II-specific"/>
    <property type="evidence" value="ECO:0007669"/>
    <property type="project" value="InterPro"/>
</dbReference>
<feature type="region of interest" description="Disordered" evidence="9">
    <location>
        <begin position="63"/>
        <end position="93"/>
    </location>
</feature>
<organism evidence="11 12">
    <name type="scientific">Littorina saxatilis</name>
    <dbReference type="NCBI Taxonomy" id="31220"/>
    <lineage>
        <taxon>Eukaryota</taxon>
        <taxon>Metazoa</taxon>
        <taxon>Spiralia</taxon>
        <taxon>Lophotrochozoa</taxon>
        <taxon>Mollusca</taxon>
        <taxon>Gastropoda</taxon>
        <taxon>Caenogastropoda</taxon>
        <taxon>Littorinimorpha</taxon>
        <taxon>Littorinoidea</taxon>
        <taxon>Littorinidae</taxon>
        <taxon>Littorina</taxon>
    </lineage>
</organism>
<dbReference type="PRINTS" id="PR00024">
    <property type="entry name" value="HOMEOBOX"/>
</dbReference>
<dbReference type="InterPro" id="IPR047152">
    <property type="entry name" value="Caudal_homeobox"/>
</dbReference>
<dbReference type="GO" id="GO:0030154">
    <property type="term" value="P:cell differentiation"/>
    <property type="evidence" value="ECO:0007669"/>
    <property type="project" value="TreeGrafter"/>
</dbReference>
<dbReference type="Gene3D" id="1.10.10.60">
    <property type="entry name" value="Homeodomain-like"/>
    <property type="match status" value="1"/>
</dbReference>
<dbReference type="GO" id="GO:0000977">
    <property type="term" value="F:RNA polymerase II transcription regulatory region sequence-specific DNA binding"/>
    <property type="evidence" value="ECO:0007669"/>
    <property type="project" value="TreeGrafter"/>
</dbReference>
<evidence type="ECO:0000256" key="8">
    <source>
        <dbReference type="RuleBase" id="RU000682"/>
    </source>
</evidence>
<dbReference type="FunFam" id="1.10.10.60:FF:000574">
    <property type="entry name" value="Homeobox protein CHOX-CAD2"/>
    <property type="match status" value="1"/>
</dbReference>
<keyword evidence="3" id="KW-0217">Developmental protein</keyword>
<feature type="compositionally biased region" description="Low complexity" evidence="9">
    <location>
        <begin position="70"/>
        <end position="84"/>
    </location>
</feature>
<accession>A0AAN9G6W7</accession>
<dbReference type="GO" id="GO:0005634">
    <property type="term" value="C:nucleus"/>
    <property type="evidence" value="ECO:0007669"/>
    <property type="project" value="UniProtKB-SubCell"/>
</dbReference>
<comment type="caution">
    <text evidence="11">The sequence shown here is derived from an EMBL/GenBank/DDBJ whole genome shotgun (WGS) entry which is preliminary data.</text>
</comment>
<reference evidence="11 12" key="1">
    <citation type="submission" date="2024-02" db="EMBL/GenBank/DDBJ databases">
        <title>Chromosome-scale genome assembly of the rough periwinkle Littorina saxatilis.</title>
        <authorList>
            <person name="De Jode A."/>
            <person name="Faria R."/>
            <person name="Formenti G."/>
            <person name="Sims Y."/>
            <person name="Smith T.P."/>
            <person name="Tracey A."/>
            <person name="Wood J.M.D."/>
            <person name="Zagrodzka Z.B."/>
            <person name="Johannesson K."/>
            <person name="Butlin R.K."/>
            <person name="Leder E.H."/>
        </authorList>
    </citation>
    <scope>NUCLEOTIDE SEQUENCE [LARGE SCALE GENOMIC DNA]</scope>
    <source>
        <strain evidence="11">Snail1</strain>
        <tissue evidence="11">Muscle</tissue>
    </source>
</reference>
<evidence type="ECO:0000256" key="6">
    <source>
        <dbReference type="ARBA" id="ARBA00023242"/>
    </source>
</evidence>
<dbReference type="GO" id="GO:0009948">
    <property type="term" value="P:anterior/posterior axis specification"/>
    <property type="evidence" value="ECO:0007669"/>
    <property type="project" value="TreeGrafter"/>
</dbReference>
<dbReference type="Proteomes" id="UP001374579">
    <property type="component" value="Unassembled WGS sequence"/>
</dbReference>
<dbReference type="Pfam" id="PF00046">
    <property type="entry name" value="Homeodomain"/>
    <property type="match status" value="1"/>
</dbReference>
<evidence type="ECO:0000259" key="10">
    <source>
        <dbReference type="PROSITE" id="PS50071"/>
    </source>
</evidence>
<feature type="DNA-binding region" description="Homeobox" evidence="7">
    <location>
        <begin position="212"/>
        <end position="271"/>
    </location>
</feature>
<dbReference type="EMBL" id="JBAMIC010000013">
    <property type="protein sequence ID" value="KAK7097531.1"/>
    <property type="molecule type" value="Genomic_DNA"/>
</dbReference>
<evidence type="ECO:0000256" key="9">
    <source>
        <dbReference type="SAM" id="MobiDB-lite"/>
    </source>
</evidence>
<comment type="subcellular location">
    <subcellularLocation>
        <location evidence="1 7 8">Nucleus</location>
    </subcellularLocation>
</comment>
<sequence>MALCENLPHPLSLSGPGGRPSPTFFNAYSSGFVPVSQSNVSNGHMVPYGLDHGQYQQFHTPLPTMTAYDSSSPPQAQQQHQQQPGEDSNSVVQTPQSWHYPMHLRATHAGLEDWSQHYLPAPHPQTNGGTPPLHHHHHSPYNYPYPYDPLNHGVETSPSTDSSSPSGGQSGGPGAGSGTKQLRPPFEWMKPANVQPAPDGHGYTFPGKTRTKDKYRVVYSDHQRLELEKEFHFSRYITIRRKGEIAEQLHLSERQVKIWFQNRRAKERKQNKKRDETLRGNANVPKLEPLESPPPITAQHHPHGHAHSPNMGMNINQHHHVMGQPGNGGLQQLPVSNHHNIMPSSLPQQRYHPQRLSPVSSQGMMLESHALPHTATPTSVLQLHDSCSHQTQSIATPTFEEKREPV</sequence>
<dbReference type="AlphaFoldDB" id="A0AAN9G6W7"/>
<feature type="compositionally biased region" description="Polar residues" evidence="9">
    <location>
        <begin position="335"/>
        <end position="348"/>
    </location>
</feature>
<dbReference type="InterPro" id="IPR009057">
    <property type="entry name" value="Homeodomain-like_sf"/>
</dbReference>
<dbReference type="PROSITE" id="PS50071">
    <property type="entry name" value="HOMEOBOX_2"/>
    <property type="match status" value="1"/>
</dbReference>
<feature type="domain" description="Homeobox" evidence="10">
    <location>
        <begin position="210"/>
        <end position="270"/>
    </location>
</feature>
<gene>
    <name evidence="11" type="ORF">V1264_004492</name>
</gene>
<dbReference type="InterPro" id="IPR001356">
    <property type="entry name" value="HD"/>
</dbReference>
<name>A0AAN9G6W7_9CAEN</name>
<dbReference type="PANTHER" id="PTHR24332:SF9">
    <property type="entry name" value="HOMEOTIC PROTEIN CAUDAL"/>
    <property type="match status" value="1"/>
</dbReference>
<feature type="region of interest" description="Disordered" evidence="9">
    <location>
        <begin position="266"/>
        <end position="351"/>
    </location>
</feature>
<dbReference type="InterPro" id="IPR017970">
    <property type="entry name" value="Homeobox_CS"/>
</dbReference>
<dbReference type="SMART" id="SM00389">
    <property type="entry name" value="HOX"/>
    <property type="match status" value="1"/>
</dbReference>
<dbReference type="GO" id="GO:0009887">
    <property type="term" value="P:animal organ morphogenesis"/>
    <property type="evidence" value="ECO:0007669"/>
    <property type="project" value="TreeGrafter"/>
</dbReference>
<dbReference type="PROSITE" id="PS00027">
    <property type="entry name" value="HOMEOBOX_1"/>
    <property type="match status" value="1"/>
</dbReference>
<feature type="region of interest" description="Disordered" evidence="9">
    <location>
        <begin position="116"/>
        <end position="209"/>
    </location>
</feature>
<dbReference type="SUPFAM" id="SSF46689">
    <property type="entry name" value="Homeodomain-like"/>
    <property type="match status" value="1"/>
</dbReference>
<evidence type="ECO:0000313" key="11">
    <source>
        <dbReference type="EMBL" id="KAK7097531.1"/>
    </source>
</evidence>
<dbReference type="InterPro" id="IPR020479">
    <property type="entry name" value="HD_metazoa"/>
</dbReference>
<evidence type="ECO:0000256" key="5">
    <source>
        <dbReference type="ARBA" id="ARBA00023155"/>
    </source>
</evidence>
<dbReference type="PANTHER" id="PTHR24332">
    <property type="entry name" value="HOMEOBOX PROTEIN CDX"/>
    <property type="match status" value="1"/>
</dbReference>
<evidence type="ECO:0000256" key="4">
    <source>
        <dbReference type="ARBA" id="ARBA00023125"/>
    </source>
</evidence>
<comment type="similarity">
    <text evidence="2">Belongs to the Caudal homeobox family.</text>
</comment>
<keyword evidence="12" id="KW-1185">Reference proteome</keyword>
<keyword evidence="5 7" id="KW-0371">Homeobox</keyword>
<protein>
    <recommendedName>
        <fullName evidence="10">Homeobox domain-containing protein</fullName>
    </recommendedName>
</protein>
<keyword evidence="4 7" id="KW-0238">DNA-binding</keyword>
<proteinExistence type="inferred from homology"/>
<feature type="compositionally biased region" description="Low complexity" evidence="9">
    <location>
        <begin position="140"/>
        <end position="167"/>
    </location>
</feature>
<keyword evidence="6 7" id="KW-0539">Nucleus</keyword>
<evidence type="ECO:0000256" key="3">
    <source>
        <dbReference type="ARBA" id="ARBA00022473"/>
    </source>
</evidence>